<dbReference type="AlphaFoldDB" id="A0A1M6GV55"/>
<evidence type="ECO:0000313" key="1">
    <source>
        <dbReference type="EMBL" id="SHJ13842.1"/>
    </source>
</evidence>
<dbReference type="OrthoDB" id="1956211at2"/>
<organism evidence="1 2">
    <name type="scientific">Lutispora thermophila DSM 19022</name>
    <dbReference type="NCBI Taxonomy" id="1122184"/>
    <lineage>
        <taxon>Bacteria</taxon>
        <taxon>Bacillati</taxon>
        <taxon>Bacillota</taxon>
        <taxon>Clostridia</taxon>
        <taxon>Lutisporales</taxon>
        <taxon>Lutisporaceae</taxon>
        <taxon>Lutispora</taxon>
    </lineage>
</organism>
<evidence type="ECO:0000313" key="2">
    <source>
        <dbReference type="Proteomes" id="UP000184442"/>
    </source>
</evidence>
<protein>
    <submittedName>
        <fullName evidence="1">Uncharacterized protein</fullName>
    </submittedName>
</protein>
<dbReference type="RefSeq" id="WP_073026549.1">
    <property type="nucleotide sequence ID" value="NZ_FQZS01000017.1"/>
</dbReference>
<gene>
    <name evidence="1" type="ORF">SAMN02745176_02529</name>
</gene>
<accession>A0A1M6GV55</accession>
<dbReference type="Proteomes" id="UP000184442">
    <property type="component" value="Unassembled WGS sequence"/>
</dbReference>
<proteinExistence type="predicted"/>
<reference evidence="1 2" key="1">
    <citation type="submission" date="2016-11" db="EMBL/GenBank/DDBJ databases">
        <authorList>
            <person name="Jaros S."/>
            <person name="Januszkiewicz K."/>
            <person name="Wedrychowicz H."/>
        </authorList>
    </citation>
    <scope>NUCLEOTIDE SEQUENCE [LARGE SCALE GENOMIC DNA]</scope>
    <source>
        <strain evidence="1 2">DSM 19022</strain>
    </source>
</reference>
<sequence>MKKGKFNLLGHDYDYMEDEYDRLKNLSKNKNQYKAFTNKANFKKIEFDYEEDPYEPEKGR</sequence>
<dbReference type="EMBL" id="FQZS01000017">
    <property type="protein sequence ID" value="SHJ13842.1"/>
    <property type="molecule type" value="Genomic_DNA"/>
</dbReference>
<name>A0A1M6GV55_9FIRM</name>
<keyword evidence="2" id="KW-1185">Reference proteome</keyword>